<name>A0A371IGS9_MUCPR</name>
<comment type="caution">
    <text evidence="1">The sequence shown here is derived from an EMBL/GenBank/DDBJ whole genome shotgun (WGS) entry which is preliminary data.</text>
</comment>
<feature type="non-terminal residue" evidence="1">
    <location>
        <position position="1"/>
    </location>
</feature>
<dbReference type="EMBL" id="QJKJ01000114">
    <property type="protein sequence ID" value="RDY14203.1"/>
    <property type="molecule type" value="Genomic_DNA"/>
</dbReference>
<protein>
    <submittedName>
        <fullName evidence="1">Uncharacterized protein</fullName>
    </submittedName>
</protein>
<reference evidence="1" key="1">
    <citation type="submission" date="2018-05" db="EMBL/GenBank/DDBJ databases">
        <title>Draft genome of Mucuna pruriens seed.</title>
        <authorList>
            <person name="Nnadi N.E."/>
            <person name="Vos R."/>
            <person name="Hasami M.H."/>
            <person name="Devisetty U.K."/>
            <person name="Aguiy J.C."/>
        </authorList>
    </citation>
    <scope>NUCLEOTIDE SEQUENCE [LARGE SCALE GENOMIC DNA]</scope>
    <source>
        <strain evidence="1">JCA_2017</strain>
    </source>
</reference>
<accession>A0A371IGS9</accession>
<gene>
    <name evidence="1" type="ORF">CR513_00763</name>
</gene>
<evidence type="ECO:0000313" key="2">
    <source>
        <dbReference type="Proteomes" id="UP000257109"/>
    </source>
</evidence>
<dbReference type="Proteomes" id="UP000257109">
    <property type="component" value="Unassembled WGS sequence"/>
</dbReference>
<dbReference type="AlphaFoldDB" id="A0A371IGS9"/>
<proteinExistence type="predicted"/>
<sequence length="128" mass="13981">MVSKQLLRLSFPHTFGHSTTPNDFATIVSHYSHVGDGVVDTLVAITAITSVSKQNVVPKLENTRSQSKCCTKAREYSKPINMAQVASPTSVTIFVAKYNDLLQLWATHPFVAPTIVMAPSGLAYQMND</sequence>
<organism evidence="1 2">
    <name type="scientific">Mucuna pruriens</name>
    <name type="common">Velvet bean</name>
    <name type="synonym">Dolichos pruriens</name>
    <dbReference type="NCBI Taxonomy" id="157652"/>
    <lineage>
        <taxon>Eukaryota</taxon>
        <taxon>Viridiplantae</taxon>
        <taxon>Streptophyta</taxon>
        <taxon>Embryophyta</taxon>
        <taxon>Tracheophyta</taxon>
        <taxon>Spermatophyta</taxon>
        <taxon>Magnoliopsida</taxon>
        <taxon>eudicotyledons</taxon>
        <taxon>Gunneridae</taxon>
        <taxon>Pentapetalae</taxon>
        <taxon>rosids</taxon>
        <taxon>fabids</taxon>
        <taxon>Fabales</taxon>
        <taxon>Fabaceae</taxon>
        <taxon>Papilionoideae</taxon>
        <taxon>50 kb inversion clade</taxon>
        <taxon>NPAAA clade</taxon>
        <taxon>indigoferoid/millettioid clade</taxon>
        <taxon>Phaseoleae</taxon>
        <taxon>Mucuna</taxon>
    </lineage>
</organism>
<evidence type="ECO:0000313" key="1">
    <source>
        <dbReference type="EMBL" id="RDY14203.1"/>
    </source>
</evidence>
<keyword evidence="2" id="KW-1185">Reference proteome</keyword>